<dbReference type="PANTHER" id="PTHR10252:SF54">
    <property type="entry name" value="CHROMATIN ACCESSIBILITY COMPLEX PROTEIN 1"/>
    <property type="match status" value="1"/>
</dbReference>
<proteinExistence type="predicted"/>
<comment type="subcellular location">
    <subcellularLocation>
        <location evidence="1">Nucleus</location>
    </subcellularLocation>
</comment>
<dbReference type="AlphaFoldDB" id="A0A1R1PUG5"/>
<dbReference type="EMBL" id="LSSK01000174">
    <property type="protein sequence ID" value="OMH84594.1"/>
    <property type="molecule type" value="Genomic_DNA"/>
</dbReference>
<protein>
    <submittedName>
        <fullName evidence="4">Putative transcription factor</fullName>
    </submittedName>
</protein>
<dbReference type="Gene3D" id="1.10.20.10">
    <property type="entry name" value="Histone, subunit A"/>
    <property type="match status" value="1"/>
</dbReference>
<sequence length="101" mass="11735">MSEKIEPGTTVFPVQRVRRIIKTDREVELVTGESVFLISKATELFVKFMATQSLEHCRKDKRKTIQYKDICKIFVYFLLSLAHPKSECNICDKDANNSLHK</sequence>
<evidence type="ECO:0000313" key="4">
    <source>
        <dbReference type="EMBL" id="OMH84594.1"/>
    </source>
</evidence>
<dbReference type="Proteomes" id="UP000188320">
    <property type="component" value="Unassembled WGS sequence"/>
</dbReference>
<reference evidence="5" key="1">
    <citation type="submission" date="2017-01" db="EMBL/GenBank/DDBJ databases">
        <authorList>
            <person name="Wang Y."/>
            <person name="White M."/>
            <person name="Kvist S."/>
            <person name="Moncalvo J.-M."/>
        </authorList>
    </citation>
    <scope>NUCLEOTIDE SEQUENCE [LARGE SCALE GENOMIC DNA]</scope>
    <source>
        <strain evidence="5">COL-18-3</strain>
    </source>
</reference>
<dbReference type="GO" id="GO:0006261">
    <property type="term" value="P:DNA-templated DNA replication"/>
    <property type="evidence" value="ECO:0007669"/>
    <property type="project" value="TreeGrafter"/>
</dbReference>
<gene>
    <name evidence="4" type="ORF">AX774_g1876</name>
</gene>
<evidence type="ECO:0000259" key="3">
    <source>
        <dbReference type="Pfam" id="PF00808"/>
    </source>
</evidence>
<accession>A0A1R1PUG5</accession>
<evidence type="ECO:0000256" key="2">
    <source>
        <dbReference type="ARBA" id="ARBA00023242"/>
    </source>
</evidence>
<dbReference type="CDD" id="cd23645">
    <property type="entry name" value="HFD_Dpb3-like"/>
    <property type="match status" value="1"/>
</dbReference>
<dbReference type="InterPro" id="IPR050568">
    <property type="entry name" value="Transcr_DNA_Rep_Reg"/>
</dbReference>
<evidence type="ECO:0000256" key="1">
    <source>
        <dbReference type="ARBA" id="ARBA00004123"/>
    </source>
</evidence>
<dbReference type="InterPro" id="IPR003958">
    <property type="entry name" value="CBFA_NFYB_domain"/>
</dbReference>
<dbReference type="SUPFAM" id="SSF47113">
    <property type="entry name" value="Histone-fold"/>
    <property type="match status" value="1"/>
</dbReference>
<dbReference type="OrthoDB" id="636685at2759"/>
<dbReference type="GO" id="GO:0046982">
    <property type="term" value="F:protein heterodimerization activity"/>
    <property type="evidence" value="ECO:0007669"/>
    <property type="project" value="InterPro"/>
</dbReference>
<organism evidence="4 5">
    <name type="scientific">Zancudomyces culisetae</name>
    <name type="common">Gut fungus</name>
    <name type="synonym">Smittium culisetae</name>
    <dbReference type="NCBI Taxonomy" id="1213189"/>
    <lineage>
        <taxon>Eukaryota</taxon>
        <taxon>Fungi</taxon>
        <taxon>Fungi incertae sedis</taxon>
        <taxon>Zoopagomycota</taxon>
        <taxon>Kickxellomycotina</taxon>
        <taxon>Harpellomycetes</taxon>
        <taxon>Harpellales</taxon>
        <taxon>Legeriomycetaceae</taxon>
        <taxon>Zancudomyces</taxon>
    </lineage>
</organism>
<feature type="domain" description="Transcription factor CBF/NF-Y/archaeal histone" evidence="3">
    <location>
        <begin position="12"/>
        <end position="72"/>
    </location>
</feature>
<evidence type="ECO:0000313" key="5">
    <source>
        <dbReference type="Proteomes" id="UP000188320"/>
    </source>
</evidence>
<dbReference type="InterPro" id="IPR009072">
    <property type="entry name" value="Histone-fold"/>
</dbReference>
<comment type="caution">
    <text evidence="4">The sequence shown here is derived from an EMBL/GenBank/DDBJ whole genome shotgun (WGS) entry which is preliminary data.</text>
</comment>
<keyword evidence="5" id="KW-1185">Reference proteome</keyword>
<dbReference type="GO" id="GO:0008623">
    <property type="term" value="C:CHRAC"/>
    <property type="evidence" value="ECO:0007669"/>
    <property type="project" value="TreeGrafter"/>
</dbReference>
<keyword evidence="2" id="KW-0539">Nucleus</keyword>
<name>A0A1R1PUG5_ZANCU</name>
<dbReference type="PANTHER" id="PTHR10252">
    <property type="entry name" value="HISTONE-LIKE TRANSCRIPTION FACTOR CCAAT-RELATED"/>
    <property type="match status" value="1"/>
</dbReference>
<dbReference type="Pfam" id="PF00808">
    <property type="entry name" value="CBFD_NFYB_HMF"/>
    <property type="match status" value="1"/>
</dbReference>